<evidence type="ECO:0000256" key="3">
    <source>
        <dbReference type="ARBA" id="ARBA00022692"/>
    </source>
</evidence>
<dbReference type="EMBL" id="PDGH01000026">
    <property type="protein sequence ID" value="POB49787.1"/>
    <property type="molecule type" value="Genomic_DNA"/>
</dbReference>
<feature type="transmembrane region" description="Helical" evidence="6">
    <location>
        <begin position="97"/>
        <end position="116"/>
    </location>
</feature>
<comment type="subcellular location">
    <subcellularLocation>
        <location evidence="1">Membrane</location>
        <topology evidence="1">Multi-pass membrane protein</topology>
    </subcellularLocation>
</comment>
<keyword evidence="4 6" id="KW-1133">Transmembrane helix</keyword>
<evidence type="ECO:0000313" key="7">
    <source>
        <dbReference type="EMBL" id="POB49787.1"/>
    </source>
</evidence>
<comment type="caution">
    <text evidence="7">The sequence shown here is derived from an EMBL/GenBank/DDBJ whole genome shotgun (WGS) entry which is preliminary data.</text>
</comment>
<feature type="transmembrane region" description="Helical" evidence="6">
    <location>
        <begin position="128"/>
        <end position="151"/>
    </location>
</feature>
<keyword evidence="5 6" id="KW-0472">Membrane</keyword>
<feature type="transmembrane region" description="Helical" evidence="6">
    <location>
        <begin position="254"/>
        <end position="276"/>
    </location>
</feature>
<dbReference type="AlphaFoldDB" id="A0A2S3R7Y2"/>
<dbReference type="Proteomes" id="UP000237466">
    <property type="component" value="Unassembled WGS sequence"/>
</dbReference>
<organism evidence="7 8">
    <name type="scientific">Vibrio vulnificus</name>
    <dbReference type="NCBI Taxonomy" id="672"/>
    <lineage>
        <taxon>Bacteria</taxon>
        <taxon>Pseudomonadati</taxon>
        <taxon>Pseudomonadota</taxon>
        <taxon>Gammaproteobacteria</taxon>
        <taxon>Vibrionales</taxon>
        <taxon>Vibrionaceae</taxon>
        <taxon>Vibrio</taxon>
    </lineage>
</organism>
<protein>
    <submittedName>
        <fullName evidence="7">ABC transporter permease</fullName>
    </submittedName>
</protein>
<evidence type="ECO:0000256" key="2">
    <source>
        <dbReference type="ARBA" id="ARBA00005268"/>
    </source>
</evidence>
<reference evidence="7 8" key="1">
    <citation type="journal article" date="2018" name="Front. Microbiol.">
        <title>Phylogeny of Vibrio vulnificus from the Analysis of the Core-Genome: Implications for Intra-Species Taxonomy.</title>
        <authorList>
            <person name="Roig F.J."/>
            <person name="Gonzalez-Candelas F."/>
            <person name="Sanjuan E."/>
            <person name="Fouz B."/>
            <person name="Feil E.J."/>
            <person name="Llorens C."/>
            <person name="Baker-Austin C."/>
            <person name="Oliver J.D."/>
            <person name="Danin-Poleg Y."/>
            <person name="Gibas C.J."/>
            <person name="Kashi Y."/>
            <person name="Gulig P.A."/>
            <person name="Morrison S.S."/>
            <person name="Amaro C."/>
        </authorList>
    </citation>
    <scope>NUCLEOTIDE SEQUENCE [LARGE SCALE GENOMIC DNA]</scope>
    <source>
        <strain evidence="7 8">CECT4608</strain>
    </source>
</reference>
<evidence type="ECO:0000256" key="5">
    <source>
        <dbReference type="ARBA" id="ARBA00023136"/>
    </source>
</evidence>
<dbReference type="Pfam" id="PF03649">
    <property type="entry name" value="UPF0014"/>
    <property type="match status" value="1"/>
</dbReference>
<evidence type="ECO:0000313" key="8">
    <source>
        <dbReference type="Proteomes" id="UP000237466"/>
    </source>
</evidence>
<proteinExistence type="inferred from homology"/>
<feature type="transmembrane region" description="Helical" evidence="6">
    <location>
        <begin position="157"/>
        <end position="177"/>
    </location>
</feature>
<feature type="transmembrane region" description="Helical" evidence="6">
    <location>
        <begin position="220"/>
        <end position="242"/>
    </location>
</feature>
<evidence type="ECO:0000256" key="1">
    <source>
        <dbReference type="ARBA" id="ARBA00004141"/>
    </source>
</evidence>
<feature type="transmembrane region" description="Helical" evidence="6">
    <location>
        <begin position="67"/>
        <end position="85"/>
    </location>
</feature>
<dbReference type="PANTHER" id="PTHR30028">
    <property type="entry name" value="UPF0014 INNER MEMBRANE PROTEIN YBBM-RELATED"/>
    <property type="match status" value="1"/>
</dbReference>
<feature type="transmembrane region" description="Helical" evidence="6">
    <location>
        <begin position="37"/>
        <end position="55"/>
    </location>
</feature>
<accession>A0A2S3R7Y2</accession>
<comment type="similarity">
    <text evidence="2">Belongs to the UPF0014 family.</text>
</comment>
<dbReference type="InterPro" id="IPR005226">
    <property type="entry name" value="UPF0014_fam"/>
</dbReference>
<sequence>MTSDKKSNQTPSHITSDSFQFRYDQWKEMGMESVIDLTWGALLAFSSLLVIPLIISHCYQLAIAKEALLSVGRMALQLILVGFYLEYLFTLNDWRINVIWLLVMLTVGASSIVSKAHLPQSQLLFPTLFGLAGGMLPILSVLLVGIIVPTPWYHTQYMIPLAGMLLGNSLSGNIVALQNLFDCYRNRSNEYEAAIALGASPRYASLLFVRQAMQKSFAPILASMAATGLVTLPGMMTGQILGGASPMVAIKYQLIIMIAIFITLTLSVVITLELALHRCLDRNGRVKINTLDTK</sequence>
<dbReference type="GO" id="GO:0005886">
    <property type="term" value="C:plasma membrane"/>
    <property type="evidence" value="ECO:0007669"/>
    <property type="project" value="TreeGrafter"/>
</dbReference>
<gene>
    <name evidence="7" type="ORF">CRN52_01740</name>
</gene>
<evidence type="ECO:0000256" key="6">
    <source>
        <dbReference type="SAM" id="Phobius"/>
    </source>
</evidence>
<dbReference type="PANTHER" id="PTHR30028:SF0">
    <property type="entry name" value="PROTEIN ALUMINUM SENSITIVE 3"/>
    <property type="match status" value="1"/>
</dbReference>
<name>A0A2S3R7Y2_VIBVL</name>
<evidence type="ECO:0000256" key="4">
    <source>
        <dbReference type="ARBA" id="ARBA00022989"/>
    </source>
</evidence>
<keyword evidence="3 6" id="KW-0812">Transmembrane</keyword>